<comment type="caution">
    <text evidence="1">The sequence shown here is derived from an EMBL/GenBank/DDBJ whole genome shotgun (WGS) entry which is preliminary data.</text>
</comment>
<dbReference type="AlphaFoldDB" id="A0A2P2D383"/>
<accession>A0A2P2D383</accession>
<evidence type="ECO:0000313" key="2">
    <source>
        <dbReference type="Proteomes" id="UP000245076"/>
    </source>
</evidence>
<dbReference type="Proteomes" id="UP000245076">
    <property type="component" value="Unassembled WGS sequence"/>
</dbReference>
<evidence type="ECO:0000313" key="1">
    <source>
        <dbReference type="EMBL" id="GBF39092.1"/>
    </source>
</evidence>
<reference evidence="1 2" key="1">
    <citation type="submission" date="2018-02" db="EMBL/GenBank/DDBJ databases">
        <title>Novel Leptospira species isolated from soil and water in Japan.</title>
        <authorList>
            <person name="Nakao R."/>
            <person name="Masuzawa T."/>
        </authorList>
    </citation>
    <scope>NUCLEOTIDE SEQUENCE [LARGE SCALE GENOMIC DNA]</scope>
    <source>
        <strain evidence="1 2">E8</strain>
    </source>
</reference>
<organism evidence="1 2">
    <name type="scientific">Leptospira johnsonii</name>
    <dbReference type="NCBI Taxonomy" id="1917820"/>
    <lineage>
        <taxon>Bacteria</taxon>
        <taxon>Pseudomonadati</taxon>
        <taxon>Spirochaetota</taxon>
        <taxon>Spirochaetia</taxon>
        <taxon>Leptospirales</taxon>
        <taxon>Leptospiraceae</taxon>
        <taxon>Leptospira</taxon>
    </lineage>
</organism>
<dbReference type="OrthoDB" id="331841at2"/>
<proteinExistence type="predicted"/>
<name>A0A2P2D383_9LEPT</name>
<sequence>MKYRIISIILLTIFISPPIFGETDDTVLSFETEQEYVDFIYSLQSVLATQYPKAKLQWVFINSSQYETDLNNVIALANADFKQKLNHKFIKQHKEPTSDLLKTGTVLIGKRKTATEDQAIWVVIVGYDKSGLFVNDSKKGPFERLSFDGIESAYFLK</sequence>
<dbReference type="EMBL" id="BFAY01000011">
    <property type="protein sequence ID" value="GBF39092.1"/>
    <property type="molecule type" value="Genomic_DNA"/>
</dbReference>
<gene>
    <name evidence="1" type="ORF">LPTSP1_20870</name>
</gene>
<keyword evidence="2" id="KW-1185">Reference proteome</keyword>
<protein>
    <submittedName>
        <fullName evidence="1">Uncharacterized protein</fullName>
    </submittedName>
</protein>
<dbReference type="RefSeq" id="WP_108928750.1">
    <property type="nucleotide sequence ID" value="NZ_BFAY01000011.1"/>
</dbReference>